<comment type="caution">
    <text evidence="5">The sequence shown here is derived from an EMBL/GenBank/DDBJ whole genome shotgun (WGS) entry which is preliminary data.</text>
</comment>
<evidence type="ECO:0000313" key="6">
    <source>
        <dbReference type="Proteomes" id="UP001067235"/>
    </source>
</evidence>
<accession>A0ABT4MXP4</accession>
<dbReference type="EMBL" id="JAPWIE010000005">
    <property type="protein sequence ID" value="MCZ4551774.1"/>
    <property type="molecule type" value="Genomic_DNA"/>
</dbReference>
<dbReference type="PANTHER" id="PTHR46401:SF2">
    <property type="entry name" value="GLYCOSYLTRANSFERASE WBBK-RELATED"/>
    <property type="match status" value="1"/>
</dbReference>
<dbReference type="InterPro" id="IPR001296">
    <property type="entry name" value="Glyco_trans_1"/>
</dbReference>
<protein>
    <submittedName>
        <fullName evidence="5">Glycosyltransferase family 1 protein</fullName>
    </submittedName>
</protein>
<dbReference type="Pfam" id="PF00534">
    <property type="entry name" value="Glycos_transf_1"/>
    <property type="match status" value="1"/>
</dbReference>
<keyword evidence="2" id="KW-0808">Transferase</keyword>
<evidence type="ECO:0000313" key="5">
    <source>
        <dbReference type="EMBL" id="MCZ4551774.1"/>
    </source>
</evidence>
<dbReference type="PANTHER" id="PTHR46401">
    <property type="entry name" value="GLYCOSYLTRANSFERASE WBBK-RELATED"/>
    <property type="match status" value="1"/>
</dbReference>
<organism evidence="5 6">
    <name type="scientific">Gordonia rubripertincta</name>
    <name type="common">Rhodococcus corallinus</name>
    <dbReference type="NCBI Taxonomy" id="36822"/>
    <lineage>
        <taxon>Bacteria</taxon>
        <taxon>Bacillati</taxon>
        <taxon>Actinomycetota</taxon>
        <taxon>Actinomycetes</taxon>
        <taxon>Mycobacteriales</taxon>
        <taxon>Gordoniaceae</taxon>
        <taxon>Gordonia</taxon>
    </lineage>
</organism>
<keyword evidence="6" id="KW-1185">Reference proteome</keyword>
<dbReference type="Proteomes" id="UP001067235">
    <property type="component" value="Unassembled WGS sequence"/>
</dbReference>
<evidence type="ECO:0000256" key="2">
    <source>
        <dbReference type="ARBA" id="ARBA00022679"/>
    </source>
</evidence>
<reference evidence="5" key="1">
    <citation type="submission" date="2022-12" db="EMBL/GenBank/DDBJ databases">
        <authorList>
            <person name="Krivoruchko A.V."/>
            <person name="Elkin A."/>
        </authorList>
    </citation>
    <scope>NUCLEOTIDE SEQUENCE</scope>
    <source>
        <strain evidence="5">IEGM 1388</strain>
    </source>
</reference>
<dbReference type="RefSeq" id="WP_301572676.1">
    <property type="nucleotide sequence ID" value="NZ_JAPWIE010000005.1"/>
</dbReference>
<name>A0ABT4MXP4_GORRU</name>
<proteinExistence type="predicted"/>
<sequence length="388" mass="42364">MSAPKPPHAHDASAAPVDILFDVRHIRQSGIGTYIRTQLPYLEQVTAERGLTLAVLADRSSAPAVSAATQVIFAEPADARMYSGGEQRAWDRALDVVRPRALWVPHYPFPMTLRRRRYRDVKFFATVHDTLHIEDRALSNQSRARSAYANLMLRLTARRAATVFTPSEATARAMTSFTPRADVLVTPIPVDEVWLEPADRSLSPVSSPYLLYVGNIKRHKNLVVLLDAFAIAAEHVPHTLVIAGSGETLRTLDDRVNHLVDALGDRVEVPGRLPFDQLRALVAAADLLIMPSLYEGAGLPPLEAMASHTAVLSSNIPVLQETCGTGADFFDPHDAGALAQLIMRLCDDESARSALRDRGWAHVTWRQEAITPTASAEAICAALEGATP</sequence>
<feature type="domain" description="Glycosyl transferase family 1" evidence="3">
    <location>
        <begin position="203"/>
        <end position="358"/>
    </location>
</feature>
<dbReference type="CDD" id="cd03809">
    <property type="entry name" value="GT4_MtfB-like"/>
    <property type="match status" value="1"/>
</dbReference>
<feature type="domain" description="Glycosyltransferase subfamily 4-like N-terminal" evidence="4">
    <location>
        <begin position="30"/>
        <end position="191"/>
    </location>
</feature>
<dbReference type="InterPro" id="IPR028098">
    <property type="entry name" value="Glyco_trans_4-like_N"/>
</dbReference>
<evidence type="ECO:0000259" key="4">
    <source>
        <dbReference type="Pfam" id="PF13439"/>
    </source>
</evidence>
<evidence type="ECO:0000256" key="1">
    <source>
        <dbReference type="ARBA" id="ARBA00022676"/>
    </source>
</evidence>
<gene>
    <name evidence="5" type="ORF">O4213_17425</name>
</gene>
<keyword evidence="1" id="KW-0328">Glycosyltransferase</keyword>
<dbReference type="Pfam" id="PF13439">
    <property type="entry name" value="Glyco_transf_4"/>
    <property type="match status" value="1"/>
</dbReference>
<evidence type="ECO:0000259" key="3">
    <source>
        <dbReference type="Pfam" id="PF00534"/>
    </source>
</evidence>
<dbReference type="SUPFAM" id="SSF53756">
    <property type="entry name" value="UDP-Glycosyltransferase/glycogen phosphorylase"/>
    <property type="match status" value="1"/>
</dbReference>
<dbReference type="Gene3D" id="3.40.50.2000">
    <property type="entry name" value="Glycogen Phosphorylase B"/>
    <property type="match status" value="2"/>
</dbReference>